<dbReference type="KEGG" id="scya:EJ357_21705"/>
<dbReference type="Proteomes" id="UP000280298">
    <property type="component" value="Chromosome"/>
</dbReference>
<dbReference type="PANTHER" id="PTHR43546">
    <property type="entry name" value="UPF0173 METAL-DEPENDENT HYDROLASE MJ1163-RELATED"/>
    <property type="match status" value="1"/>
</dbReference>
<organism evidence="3 4">
    <name type="scientific">Streptomyces cyaneochromogenes</name>
    <dbReference type="NCBI Taxonomy" id="2496836"/>
    <lineage>
        <taxon>Bacteria</taxon>
        <taxon>Bacillati</taxon>
        <taxon>Actinomycetota</taxon>
        <taxon>Actinomycetes</taxon>
        <taxon>Kitasatosporales</taxon>
        <taxon>Streptomycetaceae</taxon>
        <taxon>Streptomyces</taxon>
    </lineage>
</organism>
<dbReference type="PANTHER" id="PTHR43546:SF9">
    <property type="entry name" value="L-ASCORBATE-6-PHOSPHATE LACTONASE ULAG-RELATED"/>
    <property type="match status" value="1"/>
</dbReference>
<dbReference type="AlphaFoldDB" id="A0A3S9M9H3"/>
<name>A0A3S9M9H3_9ACTN</name>
<evidence type="ECO:0000259" key="2">
    <source>
        <dbReference type="Pfam" id="PF12706"/>
    </source>
</evidence>
<feature type="domain" description="Metallo-beta-lactamase" evidence="2">
    <location>
        <begin position="33"/>
        <end position="234"/>
    </location>
</feature>
<gene>
    <name evidence="3" type="ORF">EJ357_21705</name>
</gene>
<protein>
    <submittedName>
        <fullName evidence="3">MBL fold metallo-hydrolase</fullName>
    </submittedName>
</protein>
<dbReference type="EMBL" id="CP034539">
    <property type="protein sequence ID" value="AZQ35790.1"/>
    <property type="molecule type" value="Genomic_DNA"/>
</dbReference>
<evidence type="ECO:0000313" key="4">
    <source>
        <dbReference type="Proteomes" id="UP000280298"/>
    </source>
</evidence>
<dbReference type="Pfam" id="PF12706">
    <property type="entry name" value="Lactamase_B_2"/>
    <property type="match status" value="1"/>
</dbReference>
<keyword evidence="1 3" id="KW-0378">Hydrolase</keyword>
<evidence type="ECO:0000256" key="1">
    <source>
        <dbReference type="ARBA" id="ARBA00022801"/>
    </source>
</evidence>
<dbReference type="Gene3D" id="3.60.15.10">
    <property type="entry name" value="Ribonuclease Z/Hydroxyacylglutathione hydrolase-like"/>
    <property type="match status" value="1"/>
</dbReference>
<evidence type="ECO:0000313" key="3">
    <source>
        <dbReference type="EMBL" id="AZQ35790.1"/>
    </source>
</evidence>
<accession>A0A3S9M9H3</accession>
<sequence>MVDTRTTTEQVPAPVSVRVFGGPTALIEYGGLRLLTDPTFDAPGDYPLGGGRALTKTAAASASPAELGRIDVVLLSHDEHPDNLDVSGRALLADVPLTLTTPSGAGRLGGTARGLKDWESVEVGRPGGGAITVTGVPALHGPGEREELEPVIGQVVGFVLAGDGLPTVYVSGDNAQLGPVKEIAERFGPVDTAVLFAGAARGDILDRQLLTLDSARAAEAARILGARWIVPVHFDSWAHFTEGRAELVDEFTAAGLIDRLQLG</sequence>
<dbReference type="GO" id="GO:0016787">
    <property type="term" value="F:hydrolase activity"/>
    <property type="evidence" value="ECO:0007669"/>
    <property type="project" value="UniProtKB-KW"/>
</dbReference>
<keyword evidence="4" id="KW-1185">Reference proteome</keyword>
<dbReference type="SUPFAM" id="SSF56281">
    <property type="entry name" value="Metallo-hydrolase/oxidoreductase"/>
    <property type="match status" value="1"/>
</dbReference>
<reference evidence="3 4" key="1">
    <citation type="journal article" date="2019" name="Int. J. Syst. Evol. Microbiol.">
        <title>Streptomyces cyaneochromogenes sp. nov., a blue pigment-producing actinomycete from manganese-contaminated soil.</title>
        <authorList>
            <person name="Tang X."/>
            <person name="Zhao J."/>
            <person name="Li K."/>
            <person name="Chen Z."/>
            <person name="Sun Y."/>
            <person name="Gao J."/>
        </authorList>
    </citation>
    <scope>NUCLEOTIDE SEQUENCE [LARGE SCALE GENOMIC DNA]</scope>
    <source>
        <strain evidence="3 4">MK-45</strain>
    </source>
</reference>
<dbReference type="InterPro" id="IPR050114">
    <property type="entry name" value="UPF0173_UPF0282_UlaG_hydrolase"/>
</dbReference>
<proteinExistence type="predicted"/>
<dbReference type="OrthoDB" id="3204284at2"/>
<dbReference type="InterPro" id="IPR001279">
    <property type="entry name" value="Metallo-B-lactamas"/>
</dbReference>
<dbReference type="InterPro" id="IPR036866">
    <property type="entry name" value="RibonucZ/Hydroxyglut_hydro"/>
</dbReference>
<dbReference type="RefSeq" id="WP_126393261.1">
    <property type="nucleotide sequence ID" value="NZ_CP034539.1"/>
</dbReference>